<dbReference type="Pfam" id="PF11938">
    <property type="entry name" value="DUF3456"/>
    <property type="match status" value="1"/>
</dbReference>
<feature type="domain" description="DUF3456" evidence="2">
    <location>
        <begin position="40"/>
        <end position="112"/>
    </location>
</feature>
<proteinExistence type="inferred from homology"/>
<organism evidence="3 4">
    <name type="scientific">Ovis aries</name>
    <name type="common">Sheep</name>
    <dbReference type="NCBI Taxonomy" id="9940"/>
    <lineage>
        <taxon>Eukaryota</taxon>
        <taxon>Metazoa</taxon>
        <taxon>Chordata</taxon>
        <taxon>Craniata</taxon>
        <taxon>Vertebrata</taxon>
        <taxon>Euteleostomi</taxon>
        <taxon>Mammalia</taxon>
        <taxon>Eutheria</taxon>
        <taxon>Laurasiatheria</taxon>
        <taxon>Artiodactyla</taxon>
        <taxon>Ruminantia</taxon>
        <taxon>Pecora</taxon>
        <taxon>Bovidae</taxon>
        <taxon>Caprinae</taxon>
        <taxon>Ovis</taxon>
    </lineage>
</organism>
<evidence type="ECO:0000259" key="2">
    <source>
        <dbReference type="Pfam" id="PF11938"/>
    </source>
</evidence>
<dbReference type="PANTHER" id="PTHR13341:SF4">
    <property type="entry name" value="CANOPY FGF SIGNALING REGULATOR 1"/>
    <property type="match status" value="1"/>
</dbReference>
<evidence type="ECO:0000256" key="1">
    <source>
        <dbReference type="ARBA" id="ARBA00007285"/>
    </source>
</evidence>
<sequence length="154" mass="18055">MTLPPGPGVVAPYTVQPFTDHRSPLHLKLQRIWSPPRDRLAQNQIPLAQSEAFLADLLDKVCERMNDYRLEEDPVTKEKTFKRFAPRKGDKVYQEFKKFYFYSDAYRPLKFAKAHPASHLLLVPCKALSQEEKHLTQRLCFMKPKDELLIVRMN</sequence>
<comment type="similarity">
    <text evidence="1">Belongs to the canopy family.</text>
</comment>
<reference evidence="3 4" key="1">
    <citation type="submission" date="2020-12" db="EMBL/GenBank/DDBJ databases">
        <title>De novo assembly of Tibetan sheep genome.</title>
        <authorList>
            <person name="Li X."/>
        </authorList>
    </citation>
    <scope>NUCLEOTIDE SEQUENCE [LARGE SCALE GENOMIC DNA]</scope>
    <source>
        <tissue evidence="3">Heart</tissue>
    </source>
</reference>
<evidence type="ECO:0000313" key="3">
    <source>
        <dbReference type="EMBL" id="KAG5210766.1"/>
    </source>
</evidence>
<dbReference type="InterPro" id="IPR021852">
    <property type="entry name" value="DUF3456"/>
</dbReference>
<dbReference type="InterPro" id="IPR042415">
    <property type="entry name" value="CNPY"/>
</dbReference>
<gene>
    <name evidence="3" type="ORF">JEQ12_015960</name>
</gene>
<dbReference type="Proteomes" id="UP000664991">
    <property type="component" value="Unassembled WGS sequence"/>
</dbReference>
<dbReference type="GO" id="GO:0005783">
    <property type="term" value="C:endoplasmic reticulum"/>
    <property type="evidence" value="ECO:0007669"/>
    <property type="project" value="TreeGrafter"/>
</dbReference>
<comment type="caution">
    <text evidence="3">The sequence shown here is derived from an EMBL/GenBank/DDBJ whole genome shotgun (WGS) entry which is preliminary data.</text>
</comment>
<dbReference type="AlphaFoldDB" id="A0A836AI99"/>
<name>A0A836AI99_SHEEP</name>
<evidence type="ECO:0000313" key="4">
    <source>
        <dbReference type="Proteomes" id="UP000664991"/>
    </source>
</evidence>
<dbReference type="PANTHER" id="PTHR13341">
    <property type="entry name" value="MIR-INTERACTING SAPOSIN-LIKE PROTEIN"/>
    <property type="match status" value="1"/>
</dbReference>
<accession>A0A836AI99</accession>
<dbReference type="EMBL" id="JAEMGP010000004">
    <property type="protein sequence ID" value="KAG5210766.1"/>
    <property type="molecule type" value="Genomic_DNA"/>
</dbReference>
<protein>
    <recommendedName>
        <fullName evidence="2">DUF3456 domain-containing protein</fullName>
    </recommendedName>
</protein>